<dbReference type="InterPro" id="IPR018114">
    <property type="entry name" value="TRYPSIN_HIS"/>
</dbReference>
<evidence type="ECO:0000259" key="9">
    <source>
        <dbReference type="PROSITE" id="PS50240"/>
    </source>
</evidence>
<evidence type="ECO:0000256" key="8">
    <source>
        <dbReference type="SAM" id="SignalP"/>
    </source>
</evidence>
<dbReference type="GO" id="GO:0008236">
    <property type="term" value="F:serine-type peptidase activity"/>
    <property type="evidence" value="ECO:0007669"/>
    <property type="project" value="UniProtKB-KW"/>
</dbReference>
<dbReference type="PROSITE" id="PS50240">
    <property type="entry name" value="TRYPSIN_DOM"/>
    <property type="match status" value="3"/>
</dbReference>
<gene>
    <name evidence="10" type="ORF">pipiens_014448</name>
</gene>
<comment type="caution">
    <text evidence="10">The sequence shown here is derived from an EMBL/GenBank/DDBJ whole genome shotgun (WGS) entry which is preliminary data.</text>
</comment>
<dbReference type="InterPro" id="IPR009003">
    <property type="entry name" value="Peptidase_S1_PA"/>
</dbReference>
<dbReference type="CDD" id="cd00190">
    <property type="entry name" value="Tryp_SPc"/>
    <property type="match status" value="2"/>
</dbReference>
<keyword evidence="4" id="KW-1015">Disulfide bond</keyword>
<sequence>MHYMHCWNLLPAILVGVSASWSNGSAAQYDEDPPTKITLFSVFHPNPQAPLFVDEPPSTRSVYNGQPASIDEFNFFAAIGWTGSDKTVKYKCGGTLITLNFVMTAAHCAFDEMSIQPDTVRLGDVDLKGTSNDQNAQQIKIQTVTRHPEYKPPMAYNDIGLIELSQSARASPYVCTACLWTAASNPEYTMTLMGFGVETPIAKPSSVLRKATTMRVIDSGTCASRFLPIRKLPHGIADQQFCTMGSSQDACEGDSGGPLVVELSDVNKLIPFVVGITSLGTGCGEGSVGLYTKVSQYISWVQSVTKSNFNKLQCARKSVFFHPNPQAPLFVDEPPPDYYRRNSLQDCRERFFSTVLQNDEFTGVYNGEPASVGEFNFFAAIGWTGSDKTVKYKCGGTLITLNFVLTAAHCAFDDLSVQPDTVRLGDVDLKGTSNDQNAQQIKIKTFTRHPEFRPSKAYSDIGLIELSQSARASPYVCTACLWTAASNPDYTMTLMGFGAVAYAAEPSSVLRKATTMRVIDSGTCASRLLPNRRLPQGIADQQFCTVGSSQDACEGDSGGPLVVYLSDVDKLIPFVVGITSLGTGCGEGSVGLYTKVSQYISWVQSVTKTNFNQLQCARKSVCREYFKDFRSPVQVQKLSPSCRTTLLRGDTPTGCGGTLIDYRHVLTSAQCVSCTKAPTHVSIHDNVVKVQEVVRHPEFQEDPLENDIALITLEKYLSHELNDRTVLPACLWSQPTLDTSEVFVAATDPNAESYQRLIISSKLIDDQFCGKDQLCSENSVDVIPGVCQYEPGGHVSNYVSTPTQGFIPFIYGVNSEGFECGGKYGTFVATKVEPHFSWIEAVVLNKSEVCHFDLGNLIGRLRNCVGNFKDSSTARIALTTRAAVPFLSRFEQLGGEFSSIASAILAQSSASRCPRRTPFSLSSLALPREPSPELSRK</sequence>
<keyword evidence="7" id="KW-0720">Serine protease</keyword>
<evidence type="ECO:0000256" key="6">
    <source>
        <dbReference type="ARBA" id="ARBA00024195"/>
    </source>
</evidence>
<dbReference type="PROSITE" id="PS00134">
    <property type="entry name" value="TRYPSIN_HIS"/>
    <property type="match status" value="2"/>
</dbReference>
<evidence type="ECO:0000313" key="10">
    <source>
        <dbReference type="EMBL" id="KAL1380111.1"/>
    </source>
</evidence>
<dbReference type="InterPro" id="IPR051333">
    <property type="entry name" value="CLIP_Serine_Protease"/>
</dbReference>
<dbReference type="Proteomes" id="UP001562425">
    <property type="component" value="Unassembled WGS sequence"/>
</dbReference>
<keyword evidence="7" id="KW-0645">Protease</keyword>
<organism evidence="10 11">
    <name type="scientific">Culex pipiens pipiens</name>
    <name type="common">Northern house mosquito</name>
    <dbReference type="NCBI Taxonomy" id="38569"/>
    <lineage>
        <taxon>Eukaryota</taxon>
        <taxon>Metazoa</taxon>
        <taxon>Ecdysozoa</taxon>
        <taxon>Arthropoda</taxon>
        <taxon>Hexapoda</taxon>
        <taxon>Insecta</taxon>
        <taxon>Pterygota</taxon>
        <taxon>Neoptera</taxon>
        <taxon>Endopterygota</taxon>
        <taxon>Diptera</taxon>
        <taxon>Nematocera</taxon>
        <taxon>Culicoidea</taxon>
        <taxon>Culicidae</taxon>
        <taxon>Culicinae</taxon>
        <taxon>Culicini</taxon>
        <taxon>Culex</taxon>
        <taxon>Culex</taxon>
    </lineage>
</organism>
<keyword evidence="3 8" id="KW-0732">Signal</keyword>
<evidence type="ECO:0000256" key="2">
    <source>
        <dbReference type="ARBA" id="ARBA00022525"/>
    </source>
</evidence>
<evidence type="ECO:0000256" key="3">
    <source>
        <dbReference type="ARBA" id="ARBA00022729"/>
    </source>
</evidence>
<comment type="similarity">
    <text evidence="6">Belongs to the peptidase S1 family. CLIP subfamily.</text>
</comment>
<feature type="domain" description="Peptidase S1" evidence="9">
    <location>
        <begin position="655"/>
        <end position="844"/>
    </location>
</feature>
<dbReference type="InterPro" id="IPR001314">
    <property type="entry name" value="Peptidase_S1A"/>
</dbReference>
<dbReference type="SMART" id="SM00020">
    <property type="entry name" value="Tryp_SPc"/>
    <property type="match status" value="2"/>
</dbReference>
<evidence type="ECO:0000313" key="11">
    <source>
        <dbReference type="Proteomes" id="UP001562425"/>
    </source>
</evidence>
<evidence type="ECO:0000256" key="5">
    <source>
        <dbReference type="ARBA" id="ARBA00023180"/>
    </source>
</evidence>
<dbReference type="Gene3D" id="2.40.10.10">
    <property type="entry name" value="Trypsin-like serine proteases"/>
    <property type="match status" value="3"/>
</dbReference>
<comment type="subcellular location">
    <subcellularLocation>
        <location evidence="1">Secreted</location>
    </subcellularLocation>
</comment>
<evidence type="ECO:0000256" key="7">
    <source>
        <dbReference type="RuleBase" id="RU363034"/>
    </source>
</evidence>
<dbReference type="PANTHER" id="PTHR24260:SF147">
    <property type="entry name" value="EG:BACR7A4.3 PROTEIN-RELATED"/>
    <property type="match status" value="1"/>
</dbReference>
<dbReference type="GO" id="GO:0006508">
    <property type="term" value="P:proteolysis"/>
    <property type="evidence" value="ECO:0007669"/>
    <property type="project" value="UniProtKB-KW"/>
</dbReference>
<keyword evidence="2" id="KW-0964">Secreted</keyword>
<dbReference type="FunFam" id="2.40.10.10:FF:000054">
    <property type="entry name" value="Complement C1r subcomponent"/>
    <property type="match status" value="1"/>
</dbReference>
<dbReference type="PROSITE" id="PS00135">
    <property type="entry name" value="TRYPSIN_SER"/>
    <property type="match status" value="2"/>
</dbReference>
<evidence type="ECO:0000256" key="1">
    <source>
        <dbReference type="ARBA" id="ARBA00004613"/>
    </source>
</evidence>
<dbReference type="PANTHER" id="PTHR24260">
    <property type="match status" value="1"/>
</dbReference>
<reference evidence="10 11" key="1">
    <citation type="submission" date="2024-05" db="EMBL/GenBank/DDBJ databases">
        <title>Culex pipiens pipiens assembly and annotation.</title>
        <authorList>
            <person name="Alout H."/>
            <person name="Durand T."/>
        </authorList>
    </citation>
    <scope>NUCLEOTIDE SEQUENCE [LARGE SCALE GENOMIC DNA]</scope>
    <source>
        <strain evidence="10">HA-2024</strain>
        <tissue evidence="10">Whole body</tissue>
    </source>
</reference>
<dbReference type="InterPro" id="IPR033116">
    <property type="entry name" value="TRYPSIN_SER"/>
</dbReference>
<feature type="signal peptide" evidence="8">
    <location>
        <begin position="1"/>
        <end position="19"/>
    </location>
</feature>
<feature type="domain" description="Peptidase S1" evidence="9">
    <location>
        <begin position="364"/>
        <end position="608"/>
    </location>
</feature>
<accession>A0ABD1CUJ7</accession>
<keyword evidence="5" id="KW-0325">Glycoprotein</keyword>
<dbReference type="GO" id="GO:0005576">
    <property type="term" value="C:extracellular region"/>
    <property type="evidence" value="ECO:0007669"/>
    <property type="project" value="UniProtKB-SubCell"/>
</dbReference>
<protein>
    <recommendedName>
        <fullName evidence="9">Peptidase S1 domain-containing protein</fullName>
    </recommendedName>
</protein>
<dbReference type="Pfam" id="PF00089">
    <property type="entry name" value="Trypsin"/>
    <property type="match status" value="3"/>
</dbReference>
<feature type="domain" description="Peptidase S1" evidence="9">
    <location>
        <begin position="62"/>
        <end position="306"/>
    </location>
</feature>
<proteinExistence type="inferred from homology"/>
<dbReference type="AlphaFoldDB" id="A0ABD1CUJ7"/>
<dbReference type="InterPro" id="IPR001254">
    <property type="entry name" value="Trypsin_dom"/>
</dbReference>
<evidence type="ECO:0000256" key="4">
    <source>
        <dbReference type="ARBA" id="ARBA00023157"/>
    </source>
</evidence>
<feature type="chain" id="PRO_5044890334" description="Peptidase S1 domain-containing protein" evidence="8">
    <location>
        <begin position="20"/>
        <end position="937"/>
    </location>
</feature>
<name>A0ABD1CUJ7_CULPP</name>
<dbReference type="SUPFAM" id="SSF50494">
    <property type="entry name" value="Trypsin-like serine proteases"/>
    <property type="match status" value="3"/>
</dbReference>
<keyword evidence="11" id="KW-1185">Reference proteome</keyword>
<dbReference type="PRINTS" id="PR00722">
    <property type="entry name" value="CHYMOTRYPSIN"/>
</dbReference>
<keyword evidence="7" id="KW-0378">Hydrolase</keyword>
<dbReference type="EMBL" id="JBEHCU010009315">
    <property type="protein sequence ID" value="KAL1380111.1"/>
    <property type="molecule type" value="Genomic_DNA"/>
</dbReference>
<dbReference type="InterPro" id="IPR043504">
    <property type="entry name" value="Peptidase_S1_PA_chymotrypsin"/>
</dbReference>